<dbReference type="PANTHER" id="PTHR31642:SF310">
    <property type="entry name" value="FATTY ALCOHOL:CAFFEOYL-COA ACYLTRANSFERASE"/>
    <property type="match status" value="1"/>
</dbReference>
<dbReference type="GO" id="GO:0016747">
    <property type="term" value="F:acyltransferase activity, transferring groups other than amino-acyl groups"/>
    <property type="evidence" value="ECO:0007669"/>
    <property type="project" value="TreeGrafter"/>
</dbReference>
<sequence length="381" mass="40987">MDGVGAATVVGQWARNCFDIQQLGGLKEGVKTGISDVVPSSKPSSRPSASPSKTTRLPLAFAEGEFAVSGQELDRLQKQVQLWKALGLRKPAEARVSLPTSLSKTPASSISSAPILPDLISTVFAASKAAVAHLKAVSTPIHANESPSTSQKSLNTTFDSIAALLWRSIIRARLPDLDKPDDPTAICRLRIPVSVRQALDLPREHTGNAFLHSVTELPLGALLAPGDFGRTACPLIRSSILAVRTPDVARAAVALSSAVPRLLGPDRRQHALFAEGPEGGPPSGRDLVLSSWRDLEWYRHDWGAMFAMPEGRPEFVRMPVGAYHAGLCAILPRRIQRGEEGGSEVEDVEEVVISLTKQQMGRLEQDSEFGKYFQSVVSSKV</sequence>
<proteinExistence type="predicted"/>
<protein>
    <submittedName>
        <fullName evidence="2">Uncharacterized protein</fullName>
    </submittedName>
</protein>
<dbReference type="InterPro" id="IPR050317">
    <property type="entry name" value="Plant_Fungal_Acyltransferase"/>
</dbReference>
<dbReference type="InterPro" id="IPR023213">
    <property type="entry name" value="CAT-like_dom_sf"/>
</dbReference>
<evidence type="ECO:0000313" key="3">
    <source>
        <dbReference type="Proteomes" id="UP001320245"/>
    </source>
</evidence>
<evidence type="ECO:0000313" key="2">
    <source>
        <dbReference type="EMBL" id="KAK7737356.1"/>
    </source>
</evidence>
<reference evidence="2 3" key="1">
    <citation type="journal article" date="2023" name="PLoS ONE">
        <title>Cytospora paraplurivora sp. nov. isolated from orchards with fruit tree decline syndrome in Ontario, Canada.</title>
        <authorList>
            <person name="Ilyukhin E."/>
            <person name="Nguyen H.D.T."/>
            <person name="Castle A.J."/>
            <person name="Ellouze W."/>
        </authorList>
    </citation>
    <scope>NUCLEOTIDE SEQUENCE [LARGE SCALE GENOMIC DNA]</scope>
    <source>
        <strain evidence="2 3">FDS-564</strain>
    </source>
</reference>
<keyword evidence="1" id="KW-0808">Transferase</keyword>
<dbReference type="Gene3D" id="3.30.559.10">
    <property type="entry name" value="Chloramphenicol acetyltransferase-like domain"/>
    <property type="match status" value="1"/>
</dbReference>
<evidence type="ECO:0000256" key="1">
    <source>
        <dbReference type="ARBA" id="ARBA00022679"/>
    </source>
</evidence>
<dbReference type="EMBL" id="JAJSPL020000030">
    <property type="protein sequence ID" value="KAK7737356.1"/>
    <property type="molecule type" value="Genomic_DNA"/>
</dbReference>
<dbReference type="PANTHER" id="PTHR31642">
    <property type="entry name" value="TRICHOTHECENE 3-O-ACETYLTRANSFERASE"/>
    <property type="match status" value="1"/>
</dbReference>
<organism evidence="2 3">
    <name type="scientific">Cytospora paraplurivora</name>
    <dbReference type="NCBI Taxonomy" id="2898453"/>
    <lineage>
        <taxon>Eukaryota</taxon>
        <taxon>Fungi</taxon>
        <taxon>Dikarya</taxon>
        <taxon>Ascomycota</taxon>
        <taxon>Pezizomycotina</taxon>
        <taxon>Sordariomycetes</taxon>
        <taxon>Sordariomycetidae</taxon>
        <taxon>Diaporthales</taxon>
        <taxon>Cytosporaceae</taxon>
        <taxon>Cytospora</taxon>
    </lineage>
</organism>
<dbReference type="AlphaFoldDB" id="A0AAN9U2H8"/>
<accession>A0AAN9U2H8</accession>
<dbReference type="Proteomes" id="UP001320245">
    <property type="component" value="Unassembled WGS sequence"/>
</dbReference>
<name>A0AAN9U2H8_9PEZI</name>
<comment type="caution">
    <text evidence="2">The sequence shown here is derived from an EMBL/GenBank/DDBJ whole genome shotgun (WGS) entry which is preliminary data.</text>
</comment>
<dbReference type="Pfam" id="PF02458">
    <property type="entry name" value="Transferase"/>
    <property type="match status" value="1"/>
</dbReference>
<keyword evidence="3" id="KW-1185">Reference proteome</keyword>
<gene>
    <name evidence="2" type="ORF">SLS53_006659</name>
</gene>